<evidence type="ECO:0000313" key="1">
    <source>
        <dbReference type="EMBL" id="MFK7161776.1"/>
    </source>
</evidence>
<proteinExistence type="predicted"/>
<comment type="caution">
    <text evidence="1">The sequence shown here is derived from an EMBL/GenBank/DDBJ whole genome shotgun (WGS) entry which is preliminary data.</text>
</comment>
<dbReference type="RefSeq" id="WP_405341261.1">
    <property type="nucleotide sequence ID" value="NZ_JBANFI010000009.1"/>
</dbReference>
<reference evidence="1 2" key="1">
    <citation type="submission" date="2024-02" db="EMBL/GenBank/DDBJ databases">
        <title>Marinospirillum sp. MEB 164 isolated from Lonar lake sediment.</title>
        <authorList>
            <person name="Joshi A."/>
            <person name="Thite S."/>
        </authorList>
    </citation>
    <scope>NUCLEOTIDE SEQUENCE [LARGE SCALE GENOMIC DNA]</scope>
    <source>
        <strain evidence="1 2">MEB164</strain>
    </source>
</reference>
<evidence type="ECO:0000313" key="2">
    <source>
        <dbReference type="Proteomes" id="UP001621714"/>
    </source>
</evidence>
<organism evidence="1 2">
    <name type="scientific">Marinospirillum alkalitolerans</name>
    <dbReference type="NCBI Taxonomy" id="3123374"/>
    <lineage>
        <taxon>Bacteria</taxon>
        <taxon>Pseudomonadati</taxon>
        <taxon>Pseudomonadota</taxon>
        <taxon>Gammaproteobacteria</taxon>
        <taxon>Oceanospirillales</taxon>
        <taxon>Oceanospirillaceae</taxon>
        <taxon>Marinospirillum</taxon>
    </lineage>
</organism>
<sequence>MAQAEITLRAAHLELTPTLAQQIDLRLVAPSLFIHQSLPIPELQKLISSLLHSLPDLPERLRLTLDERIWRQPCRYLYFAASKDAHSLANQLSIDALAALSWFMQDHLFDLWLEKTMSRRKNQALRDAARLFTCSPEQASAEQLAAGRAAVEAYLRAAATLDLLHPVSPWQPGASCDQLTAQQEIRLTQADYQLCFLSREAGYRLSWITLGLIVHLHCSQQQISGLLKSSLHLMQVFAVQRRHDLSELIELSRQLQQQLLGLSSRAWGRWIDQAAPQALGWLLWLLPNSALLQRCQANLAPDRQADMLHRIEQATHFWSQPDQAPELILAQVEQAMLQLRPTQSSTSTTPL</sequence>
<keyword evidence="2" id="KW-1185">Reference proteome</keyword>
<dbReference type="Proteomes" id="UP001621714">
    <property type="component" value="Unassembled WGS sequence"/>
</dbReference>
<gene>
    <name evidence="1" type="ORF">V6U78_12095</name>
</gene>
<evidence type="ECO:0008006" key="3">
    <source>
        <dbReference type="Google" id="ProtNLM"/>
    </source>
</evidence>
<accession>A0ABW8PZP9</accession>
<name>A0ABW8PZP9_9GAMM</name>
<dbReference type="EMBL" id="JBANFI010000009">
    <property type="protein sequence ID" value="MFK7161776.1"/>
    <property type="molecule type" value="Genomic_DNA"/>
</dbReference>
<protein>
    <recommendedName>
        <fullName evidence="3">HDOD domain-containing protein</fullName>
    </recommendedName>
</protein>